<dbReference type="InterPro" id="IPR001611">
    <property type="entry name" value="Leu-rich_rpt"/>
</dbReference>
<feature type="signal peptide" evidence="6">
    <location>
        <begin position="1"/>
        <end position="22"/>
    </location>
</feature>
<feature type="compositionally biased region" description="Basic and acidic residues" evidence="4">
    <location>
        <begin position="575"/>
        <end position="585"/>
    </location>
</feature>
<keyword evidence="5" id="KW-0472">Membrane</keyword>
<evidence type="ECO:0000256" key="4">
    <source>
        <dbReference type="SAM" id="MobiDB-lite"/>
    </source>
</evidence>
<keyword evidence="3" id="KW-0677">Repeat</keyword>
<evidence type="ECO:0000256" key="2">
    <source>
        <dbReference type="ARBA" id="ARBA00022729"/>
    </source>
</evidence>
<organism evidence="8 9">
    <name type="scientific">Branchiostoma lanceolatum</name>
    <name type="common">Common lancelet</name>
    <name type="synonym">Amphioxus lanceolatum</name>
    <dbReference type="NCBI Taxonomy" id="7740"/>
    <lineage>
        <taxon>Eukaryota</taxon>
        <taxon>Metazoa</taxon>
        <taxon>Chordata</taxon>
        <taxon>Cephalochordata</taxon>
        <taxon>Leptocardii</taxon>
        <taxon>Amphioxiformes</taxon>
        <taxon>Branchiostomatidae</taxon>
        <taxon>Branchiostoma</taxon>
    </lineage>
</organism>
<feature type="transmembrane region" description="Helical" evidence="5">
    <location>
        <begin position="409"/>
        <end position="433"/>
    </location>
</feature>
<evidence type="ECO:0000313" key="8">
    <source>
        <dbReference type="EMBL" id="CAH1239306.1"/>
    </source>
</evidence>
<gene>
    <name evidence="8" type="primary">SLITRK2</name>
    <name evidence="8" type="ORF">BLAG_LOCUS3650</name>
</gene>
<sequence length="624" mass="69055">MMQSKALVLLLLASSHLHFVLAAVDFLWCPDNCYPNREELRDNPQKHWMYMFECHCPNPHNKEKSPCRLVGYGGTTNDYVHCLDSLPTRFKKETRKIIINHLRSSSLLERSFPNISDLQCLWIQKSNVSSIRPGAFRGLSRLRRLYLLENRISSLEPDAFLGLETLGSLFLDRNAISSVSQYAFRGLHNLVTLYLPRNRLSSLPVNALLQPKALAAAHLQYNRITTIGSDITRLKQNLNIRIYKNTLRCDGNLTWLICNLQDLTQISDRHYLRCASPGDLQGTPLHSAMRKDDCPTTTATLPPSTTATLPPLTTATLPPTTTTATLPPTTTTATLPPLTENRSRIESVNHDTSNVSISRPHNETVPAEDGSERSATKDDTTVSRQTTEMDQVILPGGDPITNKNDNSTYISAITSAVAVPLLLVLASVSVLFIHKRWRDASLANHDEPTSPETDGSQEIEPYAVTYAEGKQASDNSADREPNPAAQNQISGDDNTIQPYAVAYQEDEGPKIKPYAVAYKENVGQNDDFKIPLYAADCLDTPQDAELEADSAPPENIANQQAAILEQTVAQSEDQALPKDGIKATDGKSPYGMEEENMPYATQLMDSKSSKDSTTHVLYNPARGQ</sequence>
<evidence type="ECO:0000256" key="6">
    <source>
        <dbReference type="SAM" id="SignalP"/>
    </source>
</evidence>
<name>A0A8J9VK43_BRALA</name>
<dbReference type="InterPro" id="IPR003591">
    <property type="entry name" value="Leu-rich_rpt_typical-subtyp"/>
</dbReference>
<feature type="compositionally biased region" description="Basic and acidic residues" evidence="4">
    <location>
        <begin position="370"/>
        <end position="381"/>
    </location>
</feature>
<feature type="chain" id="PRO_5035455722" evidence="6">
    <location>
        <begin position="23"/>
        <end position="624"/>
    </location>
</feature>
<feature type="region of interest" description="Disordered" evidence="4">
    <location>
        <begin position="469"/>
        <end position="495"/>
    </location>
</feature>
<evidence type="ECO:0000256" key="1">
    <source>
        <dbReference type="ARBA" id="ARBA00022614"/>
    </source>
</evidence>
<dbReference type="OrthoDB" id="546383at2759"/>
<proteinExistence type="predicted"/>
<dbReference type="InterPro" id="IPR000483">
    <property type="entry name" value="Cys-rich_flank_reg_C"/>
</dbReference>
<keyword evidence="9" id="KW-1185">Reference proteome</keyword>
<dbReference type="Pfam" id="PF13855">
    <property type="entry name" value="LRR_8"/>
    <property type="match status" value="1"/>
</dbReference>
<evidence type="ECO:0000256" key="3">
    <source>
        <dbReference type="ARBA" id="ARBA00022737"/>
    </source>
</evidence>
<feature type="compositionally biased region" description="Low complexity" evidence="4">
    <location>
        <begin position="295"/>
        <end position="339"/>
    </location>
</feature>
<feature type="compositionally biased region" description="Polar residues" evidence="4">
    <location>
        <begin position="484"/>
        <end position="495"/>
    </location>
</feature>
<evidence type="ECO:0000313" key="9">
    <source>
        <dbReference type="Proteomes" id="UP000838412"/>
    </source>
</evidence>
<evidence type="ECO:0000259" key="7">
    <source>
        <dbReference type="SMART" id="SM00082"/>
    </source>
</evidence>
<dbReference type="PANTHER" id="PTHR24367:SF318">
    <property type="entry name" value="LEUCINE-RICH GLIOMA-INACTIVATED PROTEIN 1-LIKE"/>
    <property type="match status" value="1"/>
</dbReference>
<keyword evidence="5" id="KW-0812">Transmembrane</keyword>
<reference evidence="8" key="1">
    <citation type="submission" date="2022-01" db="EMBL/GenBank/DDBJ databases">
        <authorList>
            <person name="Braso-Vives M."/>
        </authorList>
    </citation>
    <scope>NUCLEOTIDE SEQUENCE</scope>
</reference>
<evidence type="ECO:0000256" key="5">
    <source>
        <dbReference type="SAM" id="Phobius"/>
    </source>
</evidence>
<dbReference type="InterPro" id="IPR051295">
    <property type="entry name" value="LGI_related"/>
</dbReference>
<keyword evidence="5" id="KW-1133">Transmembrane helix</keyword>
<dbReference type="InterPro" id="IPR032675">
    <property type="entry name" value="LRR_dom_sf"/>
</dbReference>
<feature type="region of interest" description="Disordered" evidence="4">
    <location>
        <begin position="570"/>
        <end position="624"/>
    </location>
</feature>
<feature type="domain" description="LRRCT" evidence="7">
    <location>
        <begin position="245"/>
        <end position="295"/>
    </location>
</feature>
<dbReference type="SMART" id="SM00369">
    <property type="entry name" value="LRR_TYP"/>
    <property type="match status" value="4"/>
</dbReference>
<dbReference type="Gene3D" id="3.80.10.10">
    <property type="entry name" value="Ribonuclease Inhibitor"/>
    <property type="match status" value="2"/>
</dbReference>
<keyword evidence="1" id="KW-0433">Leucine-rich repeat</keyword>
<keyword evidence="2 6" id="KW-0732">Signal</keyword>
<dbReference type="AlphaFoldDB" id="A0A8J9VK43"/>
<feature type="region of interest" description="Disordered" evidence="4">
    <location>
        <begin position="282"/>
        <end position="386"/>
    </location>
</feature>
<dbReference type="Proteomes" id="UP000838412">
    <property type="component" value="Chromosome 11"/>
</dbReference>
<dbReference type="EMBL" id="OV696696">
    <property type="protein sequence ID" value="CAH1239306.1"/>
    <property type="molecule type" value="Genomic_DNA"/>
</dbReference>
<feature type="compositionally biased region" description="Polar residues" evidence="4">
    <location>
        <begin position="350"/>
        <end position="359"/>
    </location>
</feature>
<accession>A0A8J9VK43</accession>
<protein>
    <submittedName>
        <fullName evidence="8">SLITRK2 protein</fullName>
    </submittedName>
</protein>
<dbReference type="SUPFAM" id="SSF52058">
    <property type="entry name" value="L domain-like"/>
    <property type="match status" value="1"/>
</dbReference>
<dbReference type="PANTHER" id="PTHR24367">
    <property type="entry name" value="LEUCINE-RICH REPEAT-CONTAINING PROTEIN"/>
    <property type="match status" value="1"/>
</dbReference>
<dbReference type="PROSITE" id="PS51450">
    <property type="entry name" value="LRR"/>
    <property type="match status" value="2"/>
</dbReference>
<dbReference type="SMART" id="SM00082">
    <property type="entry name" value="LRRCT"/>
    <property type="match status" value="1"/>
</dbReference>